<dbReference type="Pfam" id="PF02687">
    <property type="entry name" value="FtsX"/>
    <property type="match status" value="2"/>
</dbReference>
<dbReference type="InterPro" id="IPR025857">
    <property type="entry name" value="MacB_PCD"/>
</dbReference>
<evidence type="ECO:0000256" key="2">
    <source>
        <dbReference type="ARBA" id="ARBA00022475"/>
    </source>
</evidence>
<evidence type="ECO:0000256" key="1">
    <source>
        <dbReference type="ARBA" id="ARBA00004651"/>
    </source>
</evidence>
<dbReference type="AlphaFoldDB" id="A0AAP2D717"/>
<proteinExistence type="predicted"/>
<evidence type="ECO:0000259" key="7">
    <source>
        <dbReference type="Pfam" id="PF02687"/>
    </source>
</evidence>
<feature type="domain" description="ABC3 transporter permease C-terminal" evidence="7">
    <location>
        <begin position="296"/>
        <end position="398"/>
    </location>
</feature>
<feature type="transmembrane region" description="Helical" evidence="6">
    <location>
        <begin position="681"/>
        <end position="705"/>
    </location>
</feature>
<feature type="transmembrane region" description="Helical" evidence="6">
    <location>
        <begin position="387"/>
        <end position="407"/>
    </location>
</feature>
<feature type="domain" description="MacB-like periplasmic core" evidence="8">
    <location>
        <begin position="20"/>
        <end position="247"/>
    </location>
</feature>
<dbReference type="EMBL" id="JAHESC010000007">
    <property type="protein sequence ID" value="MBT1686312.1"/>
    <property type="molecule type" value="Genomic_DNA"/>
</dbReference>
<keyword evidence="2" id="KW-1003">Cell membrane</keyword>
<keyword evidence="3 6" id="KW-0812">Transmembrane</keyword>
<name>A0AAP2D717_9BACT</name>
<gene>
    <name evidence="9" type="ORF">KK078_07085</name>
</gene>
<dbReference type="GO" id="GO:0022857">
    <property type="term" value="F:transmembrane transporter activity"/>
    <property type="evidence" value="ECO:0007669"/>
    <property type="project" value="TreeGrafter"/>
</dbReference>
<feature type="transmembrane region" description="Helical" evidence="6">
    <location>
        <begin position="717"/>
        <end position="745"/>
    </location>
</feature>
<dbReference type="InterPro" id="IPR050250">
    <property type="entry name" value="Macrolide_Exporter_MacB"/>
</dbReference>
<reference evidence="9 10" key="1">
    <citation type="submission" date="2021-05" db="EMBL/GenBank/DDBJ databases">
        <title>A Polyphasic approach of four new species of the genus Ohtaekwangia: Ohtaekwangia histidinii sp. nov., Ohtaekwangia cretensis sp. nov., Ohtaekwangia indiensis sp. nov., Ohtaekwangia reichenbachii sp. nov. from diverse environment.</title>
        <authorList>
            <person name="Octaviana S."/>
        </authorList>
    </citation>
    <scope>NUCLEOTIDE SEQUENCE [LARGE SCALE GENOMIC DNA]</scope>
    <source>
        <strain evidence="9 10">PWU37</strain>
    </source>
</reference>
<evidence type="ECO:0000256" key="4">
    <source>
        <dbReference type="ARBA" id="ARBA00022989"/>
    </source>
</evidence>
<feature type="transmembrane region" description="Helical" evidence="6">
    <location>
        <begin position="765"/>
        <end position="787"/>
    </location>
</feature>
<evidence type="ECO:0000313" key="10">
    <source>
        <dbReference type="Proteomes" id="UP001319180"/>
    </source>
</evidence>
<evidence type="ECO:0000256" key="3">
    <source>
        <dbReference type="ARBA" id="ARBA00022692"/>
    </source>
</evidence>
<keyword evidence="4 6" id="KW-1133">Transmembrane helix</keyword>
<comment type="caution">
    <text evidence="9">The sequence shown here is derived from an EMBL/GenBank/DDBJ whole genome shotgun (WGS) entry which is preliminary data.</text>
</comment>
<dbReference type="PANTHER" id="PTHR30572:SF18">
    <property type="entry name" value="ABC-TYPE MACROLIDE FAMILY EXPORT SYSTEM PERMEASE COMPONENT 2"/>
    <property type="match status" value="1"/>
</dbReference>
<dbReference type="Proteomes" id="UP001319180">
    <property type="component" value="Unassembled WGS sequence"/>
</dbReference>
<dbReference type="RefSeq" id="WP_254089552.1">
    <property type="nucleotide sequence ID" value="NZ_JAHESC010000007.1"/>
</dbReference>
<evidence type="ECO:0000256" key="5">
    <source>
        <dbReference type="ARBA" id="ARBA00023136"/>
    </source>
</evidence>
<organism evidence="9 10">
    <name type="scientific">Dawidia soli</name>
    <dbReference type="NCBI Taxonomy" id="2782352"/>
    <lineage>
        <taxon>Bacteria</taxon>
        <taxon>Pseudomonadati</taxon>
        <taxon>Bacteroidota</taxon>
        <taxon>Cytophagia</taxon>
        <taxon>Cytophagales</taxon>
        <taxon>Chryseotaleaceae</taxon>
        <taxon>Dawidia</taxon>
    </lineage>
</organism>
<feature type="transmembrane region" description="Helical" evidence="6">
    <location>
        <begin position="346"/>
        <end position="367"/>
    </location>
</feature>
<dbReference type="PANTHER" id="PTHR30572">
    <property type="entry name" value="MEMBRANE COMPONENT OF TRANSPORTER-RELATED"/>
    <property type="match status" value="1"/>
</dbReference>
<evidence type="ECO:0000313" key="9">
    <source>
        <dbReference type="EMBL" id="MBT1686312.1"/>
    </source>
</evidence>
<dbReference type="InterPro" id="IPR003838">
    <property type="entry name" value="ABC3_permease_C"/>
</dbReference>
<feature type="transmembrane region" description="Helical" evidence="6">
    <location>
        <begin position="21"/>
        <end position="41"/>
    </location>
</feature>
<accession>A0AAP2D717</accession>
<feature type="domain" description="ABC3 transporter permease C-terminal" evidence="7">
    <location>
        <begin position="684"/>
        <end position="797"/>
    </location>
</feature>
<keyword evidence="5 6" id="KW-0472">Membrane</keyword>
<keyword evidence="10" id="KW-1185">Reference proteome</keyword>
<feature type="transmembrane region" description="Helical" evidence="6">
    <location>
        <begin position="291"/>
        <end position="312"/>
    </location>
</feature>
<evidence type="ECO:0000256" key="6">
    <source>
        <dbReference type="SAM" id="Phobius"/>
    </source>
</evidence>
<protein>
    <submittedName>
        <fullName evidence="9">ABC transporter permease</fullName>
    </submittedName>
</protein>
<comment type="subcellular location">
    <subcellularLocation>
        <location evidence="1">Cell membrane</location>
        <topology evidence="1">Multi-pass membrane protein</topology>
    </subcellularLocation>
</comment>
<feature type="transmembrane region" description="Helical" evidence="6">
    <location>
        <begin position="428"/>
        <end position="452"/>
    </location>
</feature>
<evidence type="ECO:0000259" key="8">
    <source>
        <dbReference type="Pfam" id="PF12704"/>
    </source>
</evidence>
<dbReference type="Pfam" id="PF12704">
    <property type="entry name" value="MacB_PCD"/>
    <property type="match status" value="1"/>
</dbReference>
<dbReference type="GO" id="GO:0005886">
    <property type="term" value="C:plasma membrane"/>
    <property type="evidence" value="ECO:0007669"/>
    <property type="project" value="UniProtKB-SubCell"/>
</dbReference>
<sequence length="804" mass="88835">MLKNYFVIAWRSLLRNKVYTAINITGLAVGLCCCLLITLYIREELSYDRYHEHAPEIYRVLQSFRQPNKEAKLPPPAPEEYQVWGCAPVGPALQEYYPEVQHVTQFTSPNTFLLEHGDKRFQESNITFADSATFDIFSWKLLSGNPATALKELNGIVLTKSLAHKYFGEEEALGQVLRVDNSFQLTVTGVMEDIPANSHFSFDGFISMNTFRKFRPEIFGWWGYVDFYTYFRLPGGTDINKLEARIPDFVTRNVENGANGWYAMTFEPLSDAYLYSRAGRQPGVTGSLANVYIFGSVAVFILLIACINFMNLSTARSLERAKEVGVRKTVGALRSSLVSQFLTESVILSFISAVCALALALLVLPFVQELSGKTLGGSEALKHVLPWVLFAAGVIGLLAGCYPALVLSGFRPASVLKGKFKASTSGVLLRKGLVVVQFSLSIALMAGTAVVLSQLDHMQSHDLGFKQDQMLVIDYGGDSEVNKKIEAIKGALSRHPAVKAATASRAVPGNFFPNAHTVVEDPTGEMIAGGPSLYEIDFDFVPTYGIEMAAGRTYSRDFLVDSTQTMLLNEAAAKLYGYSNPADIIGKKFSQWGREGVVVGVVKDFHYQSLHRKVEPLALRLAPIESLNNITLKVEDGNFEKTIAELQAIWNTVVPQRPFLYTFLDQSFSRQYRADIQFTSIFSIFAGLTIFIACLGLFGLATYATEQRVKEIGIRKVLGASVAGIAGMLSSDFLRLVVVAMLIAVPASWWAMSRWLETFPYRVSLSWWMFALAGVLAIIIALVTVSVKAIRAARVSPVSSLRSE</sequence>